<evidence type="ECO:0000313" key="1">
    <source>
        <dbReference type="EMBL" id="MCD7455470.1"/>
    </source>
</evidence>
<protein>
    <submittedName>
        <fullName evidence="1">Uncharacterized protein</fullName>
    </submittedName>
</protein>
<dbReference type="EMBL" id="JACEIK010000347">
    <property type="protein sequence ID" value="MCD7455470.1"/>
    <property type="molecule type" value="Genomic_DNA"/>
</dbReference>
<accession>A0ABS8S9H4</accession>
<sequence>VANLRLPLGNRVGIPSHKALMVKQGAHKVSWIHENNQGGLLGGHTFAFDVTHRRTVQECRSKVSVTNGTVIPTIAVEKTIQMQAITNWKEGVLNAQNSTDGSGMISWADEVKHEMATTERKQLILEKFDIKKIYNT</sequence>
<proteinExistence type="predicted"/>
<keyword evidence="2" id="KW-1185">Reference proteome</keyword>
<gene>
    <name evidence="1" type="ORF">HAX54_028272</name>
</gene>
<feature type="non-terminal residue" evidence="1">
    <location>
        <position position="1"/>
    </location>
</feature>
<comment type="caution">
    <text evidence="1">The sequence shown here is derived from an EMBL/GenBank/DDBJ whole genome shotgun (WGS) entry which is preliminary data.</text>
</comment>
<dbReference type="Proteomes" id="UP000823775">
    <property type="component" value="Unassembled WGS sequence"/>
</dbReference>
<evidence type="ECO:0000313" key="2">
    <source>
        <dbReference type="Proteomes" id="UP000823775"/>
    </source>
</evidence>
<reference evidence="1 2" key="1">
    <citation type="journal article" date="2021" name="BMC Genomics">
        <title>Datura genome reveals duplications of psychoactive alkaloid biosynthetic genes and high mutation rate following tissue culture.</title>
        <authorList>
            <person name="Rajewski A."/>
            <person name="Carter-House D."/>
            <person name="Stajich J."/>
            <person name="Litt A."/>
        </authorList>
    </citation>
    <scope>NUCLEOTIDE SEQUENCE [LARGE SCALE GENOMIC DNA]</scope>
    <source>
        <strain evidence="1">AR-01</strain>
    </source>
</reference>
<name>A0ABS8S9H4_DATST</name>
<organism evidence="1 2">
    <name type="scientific">Datura stramonium</name>
    <name type="common">Jimsonweed</name>
    <name type="synonym">Common thornapple</name>
    <dbReference type="NCBI Taxonomy" id="4076"/>
    <lineage>
        <taxon>Eukaryota</taxon>
        <taxon>Viridiplantae</taxon>
        <taxon>Streptophyta</taxon>
        <taxon>Embryophyta</taxon>
        <taxon>Tracheophyta</taxon>
        <taxon>Spermatophyta</taxon>
        <taxon>Magnoliopsida</taxon>
        <taxon>eudicotyledons</taxon>
        <taxon>Gunneridae</taxon>
        <taxon>Pentapetalae</taxon>
        <taxon>asterids</taxon>
        <taxon>lamiids</taxon>
        <taxon>Solanales</taxon>
        <taxon>Solanaceae</taxon>
        <taxon>Solanoideae</taxon>
        <taxon>Datureae</taxon>
        <taxon>Datura</taxon>
    </lineage>
</organism>